<protein>
    <submittedName>
        <fullName evidence="2">DUF1361 domain-containing protein</fullName>
    </submittedName>
</protein>
<name>A0ABX2E7W3_9FLAO</name>
<comment type="caution">
    <text evidence="2">The sequence shown here is derived from an EMBL/GenBank/DDBJ whole genome shotgun (WGS) entry which is preliminary data.</text>
</comment>
<evidence type="ECO:0000313" key="2">
    <source>
        <dbReference type="EMBL" id="NRD24599.1"/>
    </source>
</evidence>
<feature type="transmembrane region" description="Helical" evidence="1">
    <location>
        <begin position="102"/>
        <end position="124"/>
    </location>
</feature>
<dbReference type="EMBL" id="JABRWQ010000007">
    <property type="protein sequence ID" value="NRD24599.1"/>
    <property type="molecule type" value="Genomic_DNA"/>
</dbReference>
<keyword evidence="3" id="KW-1185">Reference proteome</keyword>
<keyword evidence="1" id="KW-1133">Transmembrane helix</keyword>
<keyword evidence="1" id="KW-0472">Membrane</keyword>
<dbReference type="RefSeq" id="WP_173302249.1">
    <property type="nucleotide sequence ID" value="NZ_JABRWQ010000007.1"/>
</dbReference>
<dbReference type="InterPro" id="IPR009793">
    <property type="entry name" value="DUF1361"/>
</dbReference>
<reference evidence="2 3" key="1">
    <citation type="journal article" date="2015" name="Int. J. Syst. Evol. Microbiol.">
        <title>Winogradskyella litoriviva sp. nov., isolated from coastal seawater.</title>
        <authorList>
            <person name="Nedashkovskaya O.I."/>
            <person name="Kukhlevskiy A.D."/>
            <person name="Zhukova N.V."/>
            <person name="Kim S.J."/>
            <person name="Rhee S.K."/>
            <person name="Mikhailov V.V."/>
        </authorList>
    </citation>
    <scope>NUCLEOTIDE SEQUENCE [LARGE SCALE GENOMIC DNA]</scope>
    <source>
        <strain evidence="2 3">KMM6491</strain>
    </source>
</reference>
<feature type="transmembrane region" description="Helical" evidence="1">
    <location>
        <begin position="70"/>
        <end position="90"/>
    </location>
</feature>
<proteinExistence type="predicted"/>
<feature type="transmembrane region" description="Helical" evidence="1">
    <location>
        <begin position="12"/>
        <end position="33"/>
    </location>
</feature>
<accession>A0ABX2E7W3</accession>
<keyword evidence="1" id="KW-0812">Transmembrane</keyword>
<feature type="transmembrane region" description="Helical" evidence="1">
    <location>
        <begin position="145"/>
        <end position="164"/>
    </location>
</feature>
<sequence>MNMIKNSIQSQFKTLSLISVALLFSGISLLVRIKLNKSFFYLFLIWNVFLAIIPYAITMYLSTKKNVSKLTLGFGLLVWLAFLPNAPYIVTDLIHLRTANNTFLWLDILVVLSFALSGLFLFYLSLIDMQNLILSKFEKLPVKTITTTILFLCGFGVYLGRFLRYNSWEIISGPQILFMDIINIIIAPFQHSEAWLFTMGFGMFLVVGFWMFKKITNS</sequence>
<dbReference type="Pfam" id="PF07099">
    <property type="entry name" value="DUF1361"/>
    <property type="match status" value="1"/>
</dbReference>
<dbReference type="Proteomes" id="UP000805085">
    <property type="component" value="Unassembled WGS sequence"/>
</dbReference>
<evidence type="ECO:0000313" key="3">
    <source>
        <dbReference type="Proteomes" id="UP000805085"/>
    </source>
</evidence>
<feature type="transmembrane region" description="Helical" evidence="1">
    <location>
        <begin position="39"/>
        <end position="58"/>
    </location>
</feature>
<gene>
    <name evidence="2" type="ORF">HNV10_15195</name>
</gene>
<evidence type="ECO:0000256" key="1">
    <source>
        <dbReference type="SAM" id="Phobius"/>
    </source>
</evidence>
<organism evidence="2 3">
    <name type="scientific">Winogradskyella litoriviva</name>
    <dbReference type="NCBI Taxonomy" id="1220182"/>
    <lineage>
        <taxon>Bacteria</taxon>
        <taxon>Pseudomonadati</taxon>
        <taxon>Bacteroidota</taxon>
        <taxon>Flavobacteriia</taxon>
        <taxon>Flavobacteriales</taxon>
        <taxon>Flavobacteriaceae</taxon>
        <taxon>Winogradskyella</taxon>
    </lineage>
</organism>
<feature type="transmembrane region" description="Helical" evidence="1">
    <location>
        <begin position="194"/>
        <end position="212"/>
    </location>
</feature>
<feature type="transmembrane region" description="Helical" evidence="1">
    <location>
        <begin position="170"/>
        <end position="187"/>
    </location>
</feature>